<dbReference type="OrthoDB" id="1933309at2759"/>
<sequence>MGTQEKLISDMSNGVTEDAILETKKEHLTNLSADAREIGDESGLDLFDDNNRSIYFEIPEGITSSNTNAQNILMLLTSSTCYKIKTHSLPFPS</sequence>
<evidence type="ECO:0000313" key="1">
    <source>
        <dbReference type="EMBL" id="PWA81299.1"/>
    </source>
</evidence>
<evidence type="ECO:0000313" key="2">
    <source>
        <dbReference type="Proteomes" id="UP000245207"/>
    </source>
</evidence>
<gene>
    <name evidence="1" type="ORF">CTI12_AA189520</name>
</gene>
<dbReference type="Proteomes" id="UP000245207">
    <property type="component" value="Unassembled WGS sequence"/>
</dbReference>
<organism evidence="1 2">
    <name type="scientific">Artemisia annua</name>
    <name type="common">Sweet wormwood</name>
    <dbReference type="NCBI Taxonomy" id="35608"/>
    <lineage>
        <taxon>Eukaryota</taxon>
        <taxon>Viridiplantae</taxon>
        <taxon>Streptophyta</taxon>
        <taxon>Embryophyta</taxon>
        <taxon>Tracheophyta</taxon>
        <taxon>Spermatophyta</taxon>
        <taxon>Magnoliopsida</taxon>
        <taxon>eudicotyledons</taxon>
        <taxon>Gunneridae</taxon>
        <taxon>Pentapetalae</taxon>
        <taxon>asterids</taxon>
        <taxon>campanulids</taxon>
        <taxon>Asterales</taxon>
        <taxon>Asteraceae</taxon>
        <taxon>Asteroideae</taxon>
        <taxon>Anthemideae</taxon>
        <taxon>Artemisiinae</taxon>
        <taxon>Artemisia</taxon>
    </lineage>
</organism>
<dbReference type="EMBL" id="PKPP01001608">
    <property type="protein sequence ID" value="PWA81299.1"/>
    <property type="molecule type" value="Genomic_DNA"/>
</dbReference>
<reference evidence="1 2" key="1">
    <citation type="journal article" date="2018" name="Mol. Plant">
        <title>The genome of Artemisia annua provides insight into the evolution of Asteraceae family and artemisinin biosynthesis.</title>
        <authorList>
            <person name="Shen Q."/>
            <person name="Zhang L."/>
            <person name="Liao Z."/>
            <person name="Wang S."/>
            <person name="Yan T."/>
            <person name="Shi P."/>
            <person name="Liu M."/>
            <person name="Fu X."/>
            <person name="Pan Q."/>
            <person name="Wang Y."/>
            <person name="Lv Z."/>
            <person name="Lu X."/>
            <person name="Zhang F."/>
            <person name="Jiang W."/>
            <person name="Ma Y."/>
            <person name="Chen M."/>
            <person name="Hao X."/>
            <person name="Li L."/>
            <person name="Tang Y."/>
            <person name="Lv G."/>
            <person name="Zhou Y."/>
            <person name="Sun X."/>
            <person name="Brodelius P.E."/>
            <person name="Rose J.K.C."/>
            <person name="Tang K."/>
        </authorList>
    </citation>
    <scope>NUCLEOTIDE SEQUENCE [LARGE SCALE GENOMIC DNA]</scope>
    <source>
        <strain evidence="2">cv. Huhao1</strain>
        <tissue evidence="1">Leaf</tissue>
    </source>
</reference>
<accession>A0A2U1P6C4</accession>
<comment type="caution">
    <text evidence="1">The sequence shown here is derived from an EMBL/GenBank/DDBJ whole genome shotgun (WGS) entry which is preliminary data.</text>
</comment>
<dbReference type="AlphaFoldDB" id="A0A2U1P6C4"/>
<protein>
    <submittedName>
        <fullName evidence="1">Uncharacterized protein</fullName>
    </submittedName>
</protein>
<name>A0A2U1P6C4_ARTAN</name>
<keyword evidence="2" id="KW-1185">Reference proteome</keyword>
<proteinExistence type="predicted"/>